<keyword evidence="2" id="KW-1185">Reference proteome</keyword>
<organism evidence="1 2">
    <name type="scientific">Stylosanthes scabra</name>
    <dbReference type="NCBI Taxonomy" id="79078"/>
    <lineage>
        <taxon>Eukaryota</taxon>
        <taxon>Viridiplantae</taxon>
        <taxon>Streptophyta</taxon>
        <taxon>Embryophyta</taxon>
        <taxon>Tracheophyta</taxon>
        <taxon>Spermatophyta</taxon>
        <taxon>Magnoliopsida</taxon>
        <taxon>eudicotyledons</taxon>
        <taxon>Gunneridae</taxon>
        <taxon>Pentapetalae</taxon>
        <taxon>rosids</taxon>
        <taxon>fabids</taxon>
        <taxon>Fabales</taxon>
        <taxon>Fabaceae</taxon>
        <taxon>Papilionoideae</taxon>
        <taxon>50 kb inversion clade</taxon>
        <taxon>dalbergioids sensu lato</taxon>
        <taxon>Dalbergieae</taxon>
        <taxon>Pterocarpus clade</taxon>
        <taxon>Stylosanthes</taxon>
    </lineage>
</organism>
<name>A0ABU6XDZ8_9FABA</name>
<sequence>MNLSLLDLLTATSTWYQELETSIHHGSSRLRSEQSQKGLISLAHKLDQNNFWSWKKSVLLTIRTLKLQDHLTFDKIPPQFEEIVDAEAESDSTSKTDGSAAESIITTKKAAKFGVKSLQESHKYLDWMQNDCALMTWLDASMTLTYNNKVVSCSSFAEAWENDSSHIHCLI</sequence>
<reference evidence="1 2" key="1">
    <citation type="journal article" date="2023" name="Plants (Basel)">
        <title>Bridging the Gap: Combining Genomics and Transcriptomics Approaches to Understand Stylosanthes scabra, an Orphan Legume from the Brazilian Caatinga.</title>
        <authorList>
            <person name="Ferreira-Neto J.R.C."/>
            <person name="da Silva M.D."/>
            <person name="Binneck E."/>
            <person name="de Melo N.F."/>
            <person name="da Silva R.H."/>
            <person name="de Melo A.L.T.M."/>
            <person name="Pandolfi V."/>
            <person name="Bustamante F.O."/>
            <person name="Brasileiro-Vidal A.C."/>
            <person name="Benko-Iseppon A.M."/>
        </authorList>
    </citation>
    <scope>NUCLEOTIDE SEQUENCE [LARGE SCALE GENOMIC DNA]</scope>
    <source>
        <tissue evidence="1">Leaves</tissue>
    </source>
</reference>
<evidence type="ECO:0000313" key="2">
    <source>
        <dbReference type="Proteomes" id="UP001341840"/>
    </source>
</evidence>
<evidence type="ECO:0008006" key="3">
    <source>
        <dbReference type="Google" id="ProtNLM"/>
    </source>
</evidence>
<evidence type="ECO:0000313" key="1">
    <source>
        <dbReference type="EMBL" id="MED6194828.1"/>
    </source>
</evidence>
<accession>A0ABU6XDZ8</accession>
<dbReference type="Proteomes" id="UP001341840">
    <property type="component" value="Unassembled WGS sequence"/>
</dbReference>
<dbReference type="EMBL" id="JASCZI010211589">
    <property type="protein sequence ID" value="MED6194828.1"/>
    <property type="molecule type" value="Genomic_DNA"/>
</dbReference>
<protein>
    <recommendedName>
        <fullName evidence="3">Retrotransposon Copia-like N-terminal domain-containing protein</fullName>
    </recommendedName>
</protein>
<proteinExistence type="predicted"/>
<gene>
    <name evidence="1" type="ORF">PIB30_032142</name>
</gene>
<comment type="caution">
    <text evidence="1">The sequence shown here is derived from an EMBL/GenBank/DDBJ whole genome shotgun (WGS) entry which is preliminary data.</text>
</comment>